<comment type="subcellular location">
    <subcellularLocation>
        <location evidence="1">Cytoplasm</location>
    </subcellularLocation>
</comment>
<dbReference type="Gene3D" id="1.25.40.170">
    <property type="entry name" value="Smaug, PHAT domain"/>
    <property type="match status" value="1"/>
</dbReference>
<dbReference type="Pfam" id="PF00536">
    <property type="entry name" value="SAM_1"/>
    <property type="match status" value="1"/>
</dbReference>
<dbReference type="Pfam" id="PF26034">
    <property type="entry name" value="PHAT_SMAUG"/>
    <property type="match status" value="1"/>
</dbReference>
<organism evidence="7 8">
    <name type="scientific">Gadus morhua</name>
    <name type="common">Atlantic cod</name>
    <dbReference type="NCBI Taxonomy" id="8049"/>
    <lineage>
        <taxon>Eukaryota</taxon>
        <taxon>Metazoa</taxon>
        <taxon>Chordata</taxon>
        <taxon>Craniata</taxon>
        <taxon>Vertebrata</taxon>
        <taxon>Euteleostomi</taxon>
        <taxon>Actinopterygii</taxon>
        <taxon>Neopterygii</taxon>
        <taxon>Teleostei</taxon>
        <taxon>Neoteleostei</taxon>
        <taxon>Acanthomorphata</taxon>
        <taxon>Zeiogadaria</taxon>
        <taxon>Gadariae</taxon>
        <taxon>Gadiformes</taxon>
        <taxon>Gadoidei</taxon>
        <taxon>Gadidae</taxon>
        <taxon>Gadus</taxon>
    </lineage>
</organism>
<feature type="compositionally biased region" description="Low complexity" evidence="5">
    <location>
        <begin position="227"/>
        <end position="240"/>
    </location>
</feature>
<dbReference type="Ensembl" id="ENSGMOT00000069935.1">
    <property type="protein sequence ID" value="ENSGMOP00000066789.1"/>
    <property type="gene ID" value="ENSGMOG00000010285.2"/>
</dbReference>
<dbReference type="InterPro" id="IPR058599">
    <property type="entry name" value="PHAT_Smg/ZCCHC2-like"/>
</dbReference>
<dbReference type="InterPro" id="IPR050897">
    <property type="entry name" value="SMAUG/VTS1_RNA-bind"/>
</dbReference>
<feature type="region of interest" description="Disordered" evidence="5">
    <location>
        <begin position="590"/>
        <end position="609"/>
    </location>
</feature>
<feature type="region of interest" description="Disordered" evidence="5">
    <location>
        <begin position="661"/>
        <end position="694"/>
    </location>
</feature>
<dbReference type="GO" id="GO:0003729">
    <property type="term" value="F:mRNA binding"/>
    <property type="evidence" value="ECO:0007669"/>
    <property type="project" value="TreeGrafter"/>
</dbReference>
<dbReference type="SMART" id="SM00454">
    <property type="entry name" value="SAM"/>
    <property type="match status" value="1"/>
</dbReference>
<feature type="compositionally biased region" description="Polar residues" evidence="5">
    <location>
        <begin position="194"/>
        <end position="204"/>
    </location>
</feature>
<feature type="domain" description="SAM" evidence="6">
    <location>
        <begin position="296"/>
        <end position="359"/>
    </location>
</feature>
<sequence length="694" mass="76520">MMFRDQVGILTDWFKGWNECEQTVALLSLLKRATRTQARFLHICLEHWLADCSEIHILEAEANNAAIVNQWHQEPKEKVVALLLSHLPLLQPRNSEAKCEYMNLLQKVLSHTIESSLFVEESRQLLSYALIHPATTLDDRTSLAMWLNHLEEHLSSGYAPSSRAPSSPYHPRQGSDEWPSSADAMDPGHAWHDQSPSSSTSPAGQNGHMPFPGCMGSNSNNTGLGQMLPSPLKKPMSLLPCGPQACGSEWSSQDDTGLRQAFGPSDHAPLSPQSSVASSGSEQTEDQGSARNTFQEDGSGMKDVPAWLKSLRLHKYASLFSQMTYEEMMILTEHHLESQNVTKGARHKIALSIQKLRERQSVLKSLEKDILEGGNLRNALQELQQIVITPIKYYSVSSAALMSSDAKAGDKDLTAEGFQSHNPPPCDGEPSATPISEGDIAGQFTRVMGKVCTQLLVSRPDEENISCYLQLIEKCLTHEAFTETQRKRIVSWKQQVLKLLRLVPRKAMVDMPVYRQKGWAYGSNSLPTAGSVSGGLARRGQRQFQMPPPRGLPTSRMGLLSPGSIGGASPRHALTNPALASQGRQNLWFANPGGSNSMPSQSRSSVQRTHSLPVHTSPQTMLLFQQQECQVPGADLEINPTLESLCLSMTEHALGGEFYHRPGLPHTGHANNISNKEHTHTRTTSERPVGENER</sequence>
<gene>
    <name evidence="7" type="primary">samd4b</name>
</gene>
<accession>A0A8C5FWJ4</accession>
<keyword evidence="8" id="KW-1185">Reference proteome</keyword>
<evidence type="ECO:0000256" key="4">
    <source>
        <dbReference type="ARBA" id="ARBA00022491"/>
    </source>
</evidence>
<protein>
    <recommendedName>
        <fullName evidence="6">SAM domain-containing protein</fullName>
    </recommendedName>
</protein>
<feature type="compositionally biased region" description="Low complexity" evidence="5">
    <location>
        <begin position="157"/>
        <end position="172"/>
    </location>
</feature>
<dbReference type="Gene3D" id="1.10.150.50">
    <property type="entry name" value="Transcription Factor, Ets-1"/>
    <property type="match status" value="1"/>
</dbReference>
<dbReference type="OMA" id="PFGDHAP"/>
<feature type="compositionally biased region" description="Polar residues" evidence="5">
    <location>
        <begin position="593"/>
        <end position="609"/>
    </location>
</feature>
<dbReference type="GO" id="GO:0030371">
    <property type="term" value="F:translation repressor activity"/>
    <property type="evidence" value="ECO:0007669"/>
    <property type="project" value="InterPro"/>
</dbReference>
<evidence type="ECO:0000256" key="1">
    <source>
        <dbReference type="ARBA" id="ARBA00004496"/>
    </source>
</evidence>
<evidence type="ECO:0000256" key="5">
    <source>
        <dbReference type="SAM" id="MobiDB-lite"/>
    </source>
</evidence>
<feature type="region of interest" description="Disordered" evidence="5">
    <location>
        <begin position="157"/>
        <end position="299"/>
    </location>
</feature>
<name>A0A8C5FWJ4_GADMO</name>
<evidence type="ECO:0000256" key="3">
    <source>
        <dbReference type="ARBA" id="ARBA00022490"/>
    </source>
</evidence>
<dbReference type="PANTHER" id="PTHR12515:SF9">
    <property type="entry name" value="PROTEIN SMAUG HOMOLOG 2"/>
    <property type="match status" value="1"/>
</dbReference>
<evidence type="ECO:0000313" key="8">
    <source>
        <dbReference type="Proteomes" id="UP000694546"/>
    </source>
</evidence>
<dbReference type="PANTHER" id="PTHR12515">
    <property type="entry name" value="STERILE ALPHA MOTIF DOMAIN CONTAINING PROTEIN 4-RELATED"/>
    <property type="match status" value="1"/>
</dbReference>
<dbReference type="CDD" id="cd09557">
    <property type="entry name" value="SAM_Smaug"/>
    <property type="match status" value="1"/>
</dbReference>
<reference evidence="7" key="1">
    <citation type="submission" date="2025-08" db="UniProtKB">
        <authorList>
            <consortium name="Ensembl"/>
        </authorList>
    </citation>
    <scope>IDENTIFICATION</scope>
</reference>
<evidence type="ECO:0000313" key="7">
    <source>
        <dbReference type="Ensembl" id="ENSGMOP00000066789.1"/>
    </source>
</evidence>
<dbReference type="InterPro" id="IPR037093">
    <property type="entry name" value="PHAT_dom_sf"/>
</dbReference>
<proteinExistence type="inferred from homology"/>
<dbReference type="GeneTree" id="ENSGT00940000159702"/>
<dbReference type="InterPro" id="IPR001660">
    <property type="entry name" value="SAM"/>
</dbReference>
<dbReference type="GO" id="GO:0000932">
    <property type="term" value="C:P-body"/>
    <property type="evidence" value="ECO:0007669"/>
    <property type="project" value="TreeGrafter"/>
</dbReference>
<dbReference type="Proteomes" id="UP000694546">
    <property type="component" value="Chromosome 16"/>
</dbReference>
<dbReference type="SUPFAM" id="SSF47769">
    <property type="entry name" value="SAM/Pointed domain"/>
    <property type="match status" value="1"/>
</dbReference>
<evidence type="ECO:0000256" key="2">
    <source>
        <dbReference type="ARBA" id="ARBA00008232"/>
    </source>
</evidence>
<comment type="similarity">
    <text evidence="2">Belongs to the SMAUG family.</text>
</comment>
<dbReference type="InterPro" id="IPR037634">
    <property type="entry name" value="Smaug_SAM"/>
</dbReference>
<dbReference type="AlphaFoldDB" id="A0A8C5FWJ4"/>
<feature type="compositionally biased region" description="Polar residues" evidence="5">
    <location>
        <begin position="271"/>
        <end position="296"/>
    </location>
</feature>
<keyword evidence="4" id="KW-0678">Repressor</keyword>
<dbReference type="InterPro" id="IPR013761">
    <property type="entry name" value="SAM/pointed_sf"/>
</dbReference>
<dbReference type="GO" id="GO:0000289">
    <property type="term" value="P:nuclear-transcribed mRNA poly(A) tail shortening"/>
    <property type="evidence" value="ECO:0007669"/>
    <property type="project" value="TreeGrafter"/>
</dbReference>
<keyword evidence="3" id="KW-0963">Cytoplasm</keyword>
<reference evidence="7" key="2">
    <citation type="submission" date="2025-09" db="UniProtKB">
        <authorList>
            <consortium name="Ensembl"/>
        </authorList>
    </citation>
    <scope>IDENTIFICATION</scope>
</reference>
<feature type="compositionally biased region" description="Basic and acidic residues" evidence="5">
    <location>
        <begin position="675"/>
        <end position="694"/>
    </location>
</feature>
<evidence type="ECO:0000259" key="6">
    <source>
        <dbReference type="SMART" id="SM00454"/>
    </source>
</evidence>